<name>A0ABX6F0T2_KLUMA</name>
<evidence type="ECO:0000313" key="4">
    <source>
        <dbReference type="EMBL" id="QGN17661.1"/>
    </source>
</evidence>
<dbReference type="EMBL" id="CP015060">
    <property type="protein sequence ID" value="QGN17661.1"/>
    <property type="molecule type" value="Genomic_DNA"/>
</dbReference>
<protein>
    <submittedName>
        <fullName evidence="4">YOR020W-A</fullName>
    </submittedName>
</protein>
<gene>
    <name evidence="4" type="ORF">FIM1_4868</name>
</gene>
<dbReference type="PANTHER" id="PTHR28074">
    <property type="entry name" value="ATP SYNTHASE SUBUNIT K, MITOCHONDRIAL"/>
    <property type="match status" value="1"/>
</dbReference>
<sequence length="75" mass="7631">MGAAYKIFGKNVQPHVLAITTLATVIGGTAFALSGPKKAENPVATATPAAATAGSNSDDIDVEKLLGDFLKEESK</sequence>
<comment type="subcellular location">
    <subcellularLocation>
        <location evidence="1">Mitochondrion membrane</location>
    </subcellularLocation>
</comment>
<reference evidence="4 5" key="2">
    <citation type="submission" date="2019-11" db="EMBL/GenBank/DDBJ databases">
        <authorList>
            <person name="Lu H."/>
        </authorList>
    </citation>
    <scope>NUCLEOTIDE SEQUENCE [LARGE SCALE GENOMIC DNA]</scope>
    <source>
        <strain evidence="4 5">FIM1</strain>
    </source>
</reference>
<keyword evidence="2" id="KW-0496">Mitochondrion</keyword>
<keyword evidence="3" id="KW-0472">Membrane</keyword>
<organism evidence="4 5">
    <name type="scientific">Kluyveromyces marxianus</name>
    <name type="common">Yeast</name>
    <name type="synonym">Candida kefyr</name>
    <dbReference type="NCBI Taxonomy" id="4911"/>
    <lineage>
        <taxon>Eukaryota</taxon>
        <taxon>Fungi</taxon>
        <taxon>Dikarya</taxon>
        <taxon>Ascomycota</taxon>
        <taxon>Saccharomycotina</taxon>
        <taxon>Saccharomycetes</taxon>
        <taxon>Saccharomycetales</taxon>
        <taxon>Saccharomycetaceae</taxon>
        <taxon>Kluyveromyces</taxon>
    </lineage>
</organism>
<evidence type="ECO:0000313" key="5">
    <source>
        <dbReference type="Proteomes" id="UP000422736"/>
    </source>
</evidence>
<dbReference type="Pfam" id="PF11022">
    <property type="entry name" value="ATP19"/>
    <property type="match status" value="1"/>
</dbReference>
<keyword evidence="5" id="KW-1185">Reference proteome</keyword>
<dbReference type="Proteomes" id="UP000422736">
    <property type="component" value="Chromosome 8"/>
</dbReference>
<evidence type="ECO:0000256" key="3">
    <source>
        <dbReference type="ARBA" id="ARBA00023136"/>
    </source>
</evidence>
<dbReference type="PANTHER" id="PTHR28074:SF1">
    <property type="entry name" value="ATP SYNTHASE SUBUNIT K, MITOCHONDRIAL"/>
    <property type="match status" value="1"/>
</dbReference>
<dbReference type="InterPro" id="IPR021278">
    <property type="entry name" value="ATP19"/>
</dbReference>
<accession>A0ABX6F0T2</accession>
<evidence type="ECO:0000256" key="2">
    <source>
        <dbReference type="ARBA" id="ARBA00023128"/>
    </source>
</evidence>
<proteinExistence type="predicted"/>
<evidence type="ECO:0000256" key="1">
    <source>
        <dbReference type="ARBA" id="ARBA00004325"/>
    </source>
</evidence>
<reference evidence="4 5" key="1">
    <citation type="submission" date="2016-03" db="EMBL/GenBank/DDBJ databases">
        <title>How can Kluyveromyces marxianus grow so fast - potential evolutionary course in Saccharomyces Complex revealed by comparative genomics.</title>
        <authorList>
            <person name="Mo W."/>
            <person name="Lu W."/>
            <person name="Yang X."/>
            <person name="Qi J."/>
            <person name="Lv H."/>
        </authorList>
    </citation>
    <scope>NUCLEOTIDE SEQUENCE [LARGE SCALE GENOMIC DNA]</scope>
    <source>
        <strain evidence="4 5">FIM1</strain>
    </source>
</reference>